<dbReference type="EMBL" id="JBBCAQ010000004">
    <property type="protein sequence ID" value="KAK7604230.1"/>
    <property type="molecule type" value="Genomic_DNA"/>
</dbReference>
<evidence type="ECO:0000256" key="3">
    <source>
        <dbReference type="ARBA" id="ARBA00022670"/>
    </source>
</evidence>
<keyword evidence="9" id="KW-1185">Reference proteome</keyword>
<evidence type="ECO:0000256" key="1">
    <source>
        <dbReference type="ARBA" id="ARBA00009431"/>
    </source>
</evidence>
<dbReference type="PANTHER" id="PTHR11802">
    <property type="entry name" value="SERINE PROTEASE FAMILY S10 SERINE CARBOXYPEPTIDASE"/>
    <property type="match status" value="1"/>
</dbReference>
<evidence type="ECO:0000313" key="8">
    <source>
        <dbReference type="EMBL" id="KAK7604230.1"/>
    </source>
</evidence>
<feature type="chain" id="PRO_5042673239" description="Carboxypeptidase" evidence="7">
    <location>
        <begin position="19"/>
        <end position="459"/>
    </location>
</feature>
<sequence length="459" mass="53283">MLKNFVFFVYLWVRLVECTSEPLYLTPLIKKGQIDEAQRRAEVKPFLPNVKSYSGYLTVNEKFNSNLFFWFFPTTSKFDWTTAPLVLWLQGGPGGSSMFGLFCENGPYVFVKDKLKKRRHSWTNFFNVLYIDNPVGTGFSFADSSEAYAANQSMVGEDLHEALRQFLLLFPQMQKNKFILSGESYAGKYVPTLAHTILMKNTTKPKINIYGLFIGNPMINPEDMLLHYSSYLSAHGLVDDKGRETLRKREELILSHIYAKHWAEAAELFQDTFFDGAYAKKVSMFVELTGIRNHYNLLQDTINFRPFWMNFLNKNSTKEALHVRDDVKFEEASGDVYEKMKPDVMKSMKPQIGIVLENFRVLIYSGQFDIICPYYLQLQMSKNFDWSGNWDYSQAQRQPLRWKNHLCGYHKTAKRYTEVMIRNAGHFVPTNRPQWALGLLQKFVDGSFDRSSGTLDLSV</sequence>
<dbReference type="InterPro" id="IPR018202">
    <property type="entry name" value="Ser_caboxypep_ser_AS"/>
</dbReference>
<organism evidence="8 9">
    <name type="scientific">Parthenolecanium corni</name>
    <dbReference type="NCBI Taxonomy" id="536013"/>
    <lineage>
        <taxon>Eukaryota</taxon>
        <taxon>Metazoa</taxon>
        <taxon>Ecdysozoa</taxon>
        <taxon>Arthropoda</taxon>
        <taxon>Hexapoda</taxon>
        <taxon>Insecta</taxon>
        <taxon>Pterygota</taxon>
        <taxon>Neoptera</taxon>
        <taxon>Paraneoptera</taxon>
        <taxon>Hemiptera</taxon>
        <taxon>Sternorrhyncha</taxon>
        <taxon>Coccoidea</taxon>
        <taxon>Coccidae</taxon>
        <taxon>Parthenolecanium</taxon>
    </lineage>
</organism>
<dbReference type="PRINTS" id="PR00724">
    <property type="entry name" value="CRBOXYPTASEC"/>
</dbReference>
<evidence type="ECO:0000256" key="2">
    <source>
        <dbReference type="ARBA" id="ARBA00022645"/>
    </source>
</evidence>
<proteinExistence type="inferred from homology"/>
<name>A0AAN9TSG3_9HEMI</name>
<dbReference type="GO" id="GO:0004185">
    <property type="term" value="F:serine-type carboxypeptidase activity"/>
    <property type="evidence" value="ECO:0007669"/>
    <property type="project" value="UniProtKB-UniRule"/>
</dbReference>
<dbReference type="PANTHER" id="PTHR11802:SF472">
    <property type="entry name" value="SERINE CARBOXYPEPTIDASE CPVL-RELATED"/>
    <property type="match status" value="1"/>
</dbReference>
<dbReference type="Pfam" id="PF00450">
    <property type="entry name" value="Peptidase_S10"/>
    <property type="match status" value="1"/>
</dbReference>
<protein>
    <recommendedName>
        <fullName evidence="7">Carboxypeptidase</fullName>
        <ecNumber evidence="7">3.4.16.-</ecNumber>
    </recommendedName>
</protein>
<comment type="caution">
    <text evidence="8">The sequence shown here is derived from an EMBL/GenBank/DDBJ whole genome shotgun (WGS) entry which is preliminary data.</text>
</comment>
<keyword evidence="3 7" id="KW-0645">Protease</keyword>
<dbReference type="Gene3D" id="3.40.50.1820">
    <property type="entry name" value="alpha/beta hydrolase"/>
    <property type="match status" value="1"/>
</dbReference>
<comment type="similarity">
    <text evidence="1 7">Belongs to the peptidase S10 family.</text>
</comment>
<dbReference type="InterPro" id="IPR001563">
    <property type="entry name" value="Peptidase_S10"/>
</dbReference>
<keyword evidence="6" id="KW-0325">Glycoprotein</keyword>
<evidence type="ECO:0000256" key="6">
    <source>
        <dbReference type="ARBA" id="ARBA00023180"/>
    </source>
</evidence>
<evidence type="ECO:0000256" key="5">
    <source>
        <dbReference type="ARBA" id="ARBA00022801"/>
    </source>
</evidence>
<keyword evidence="5 7" id="KW-0378">Hydrolase</keyword>
<dbReference type="GO" id="GO:0006508">
    <property type="term" value="P:proteolysis"/>
    <property type="evidence" value="ECO:0007669"/>
    <property type="project" value="UniProtKB-KW"/>
</dbReference>
<evidence type="ECO:0000256" key="7">
    <source>
        <dbReference type="RuleBase" id="RU361156"/>
    </source>
</evidence>
<dbReference type="Proteomes" id="UP001367676">
    <property type="component" value="Unassembled WGS sequence"/>
</dbReference>
<keyword evidence="2 7" id="KW-0121">Carboxypeptidase</keyword>
<dbReference type="EC" id="3.4.16.-" evidence="7"/>
<feature type="signal peptide" evidence="7">
    <location>
        <begin position="1"/>
        <end position="18"/>
    </location>
</feature>
<evidence type="ECO:0000256" key="4">
    <source>
        <dbReference type="ARBA" id="ARBA00022729"/>
    </source>
</evidence>
<keyword evidence="4 7" id="KW-0732">Signal</keyword>
<dbReference type="SUPFAM" id="SSF53474">
    <property type="entry name" value="alpha/beta-Hydrolases"/>
    <property type="match status" value="1"/>
</dbReference>
<accession>A0AAN9TSG3</accession>
<dbReference type="PROSITE" id="PS00131">
    <property type="entry name" value="CARBOXYPEPT_SER_SER"/>
    <property type="match status" value="1"/>
</dbReference>
<dbReference type="AlphaFoldDB" id="A0AAN9TSG3"/>
<reference evidence="8 9" key="1">
    <citation type="submission" date="2024-03" db="EMBL/GenBank/DDBJ databases">
        <title>Adaptation during the transition from Ophiocordyceps entomopathogen to insect associate is accompanied by gene loss and intensified selection.</title>
        <authorList>
            <person name="Ward C.M."/>
            <person name="Onetto C.A."/>
            <person name="Borneman A.R."/>
        </authorList>
    </citation>
    <scope>NUCLEOTIDE SEQUENCE [LARGE SCALE GENOMIC DNA]</scope>
    <source>
        <strain evidence="8">AWRI1</strain>
        <tissue evidence="8">Single Adult Female</tissue>
    </source>
</reference>
<dbReference type="InterPro" id="IPR029058">
    <property type="entry name" value="AB_hydrolase_fold"/>
</dbReference>
<gene>
    <name evidence="8" type="ORF">V9T40_004503</name>
</gene>
<evidence type="ECO:0000313" key="9">
    <source>
        <dbReference type="Proteomes" id="UP001367676"/>
    </source>
</evidence>